<dbReference type="EMBL" id="JAFGDB010000030">
    <property type="protein sequence ID" value="MBN2067187.1"/>
    <property type="molecule type" value="Genomic_DNA"/>
</dbReference>
<gene>
    <name evidence="6" type="ORF">JW744_01840</name>
</gene>
<protein>
    <submittedName>
        <fullName evidence="6">Carboxypeptidase regulatory-like domain-containing protein</fullName>
    </submittedName>
</protein>
<feature type="transmembrane region" description="Helical" evidence="5">
    <location>
        <begin position="37"/>
        <end position="61"/>
    </location>
</feature>
<organism evidence="6 7">
    <name type="scientific">Candidatus Iainarchaeum sp</name>
    <dbReference type="NCBI Taxonomy" id="3101447"/>
    <lineage>
        <taxon>Archaea</taxon>
        <taxon>Candidatus Iainarchaeota</taxon>
        <taxon>Candidatus Iainarchaeia</taxon>
        <taxon>Candidatus Iainarchaeales</taxon>
        <taxon>Candidatus Iainarchaeaceae</taxon>
        <taxon>Candidatus Iainarchaeum</taxon>
    </lineage>
</organism>
<keyword evidence="6" id="KW-0645">Protease</keyword>
<sequence length="2495" mass="270127">MGLKDIYTALEDKWYGLLDKIDTHAPVYKLVDEIDKVVPSFLVFIAVVVALAAFFAVMPLLPIGQHATVTLFVENESGNALQGVAVDYTIGGIINSRQTDSTGKITFNTPFDSSVDIRVAETTVNGIEYEQKQATISVGSEASATRKLVLIEKLSGYIERQLIFQNSSGERVTGELITVRLDCQNNLAQLPERQVEDEDMDGIITVMQSRDCGAMNATIVAPEKYKYKSYAITDSMQIIMLEGQAIGKGSLRVKVKDSTGKLLTETNFSVKLMESSGSLVNEKYTLSYGEAIFTGITIGNYSITVEDLDGGYALANIAEVSILADETSAIDVVLSKSVKATINVSVAEKGSGQGIANAQVRLLDSEGNMLSEKSTGADAQDVSFYLMDRGNYTLIAMHPEYLYEIAELEDTADAEIRLELEKITPQNSGRVQVKVLDEEAKPVHNAKVKLRFLETGMLAPYSPATTDRNGNASFTGVKAGSYYAYVEKFPAFGDNKGEGKEIDIREATYFTVNLFIGKSLVRVTALDEDKRPVNEAEAEFFGEGGESLGKIPLPQGTGQYELKADKRVYAVVRHENYMAVHTMPKQLWPSQPIEFRAVMEPRLIMGEPQIQFEGLYDLAGKQVQVLRAGSRYLVKFKLSVPEAGNFGQGGFHYRVGDERLLVNDALVIKDVIAGNVRAVQKGTSFTAPLGYETDSENLTAGDAKWASVEWAGLETGNYYFGFEIRVKSQIAPYTRLPMHYRAWAVDEAGDYIRAPYDSQLGIAESTAEKQELYAKTFDLQFLEGAESECQEDFCYSGESIIDGDMGLYIYEPYEMRAGSSHTLTFDILNNSERQYDSSELYITVVGSTITSYKITNASAQEITAESVSTKEIEAIDLGSFTKGKSISSEIEFTPSKQGNASIEIKVIADARTVFTKTITAWVKSEREMQISVQPEVIAAYIANELQVTVDEQVGSQRLGVRDALVRATITHPDRPTEFYTKMTCCPGRATFDLGELEPNTEILIEAEKPEYYAAPVTVFVDTNVLRFSPNKINSVLDTRGTKEQTFSVEVENVTGIGLEIKNISLAGTFKGLLDQATMENYSRQHIGIGIRPGNAIAREMFKTKLSANAREILFTNQTVNGHYLVTATNQERSILWDMIVPLQVKAVIGELPDNSPCLIITKQNWEGSTVENTATTEFEVQNNCVSGSSFVELDSLQAKLEWQSDALGTVELTLIEAETGSSNSEVLRPGMWTRLFKTAQADSTYYAMLTLTPKQGHLGETAKFTVEIDGEIATGSGMAFVGASPSKISADIKIINLQQCIKYIGAENIVELSAGQEDATFTVDASDCGKTDVMVELCRQNPNCSGGAEGGITVTPLSFTLNKDSPEREVLVRRQSIPGMYGINVEAKVPGTSFREVQTLDILMHPETGNDFSLDKYEINIKGIGASDEAKLTNSALSETVSVDASACDWGTAEEEGMFDLAGAGVGAAIAALLGAKTAIEHASQTTQAINAARAADMTGAVDSVQRANGLVQGASTAGDAAQLAADQTRNVAIKAASVDTKAALTASNAIGGCGAGVQAAVAAANTEMGNIEATANGTFWTKIGRAIASIGRGVGRIASGLGHAITGRNTASPNETTAVSTGPYNSTKDIDNAIGEVDTSASDLGESYTGWGESLAENQGMAAGLATVQSSLESSELELGAAHGCCSAEGESCAPQVDSASAAITKAQTSVATAIQAAEASGVKITDAQGAAGTAVNGLADARTSLGTAKTSMGSLGSTMAATGQAAGFSKGKFFGILGTYAALGAIAGGLLGGIFGEDPCDQRVTATLMDYAINLKEDSQPLTVDKQGISAAWETEDAQVFGTYDKQEAGIKFTNTAIEPGKPVYATVRIPSTRHYHSNPTTISRGNSGFGPFKVPDLRAETYSQKIHLKFNTKEIVLEIPPVPDEESCLMGTLVGRTGHDALPKVKLNWSWAENGGIGINECDYMNDEAVYCDATQFSIMVNKRLHALDEFLRENMPLPCPQNPAIENLEELGAEFNETLDELGLQGFAPIDIASCWLPRSTVLYDNKPALLYYVEANLESIAWTEEIPDLDSLQEILHFKAYLMKDGYTNDFQSDFAEFYTTSAFYDPPEWFISGSERLANLFEDTDSLRFRTRYSGQNTLSSAGLYDATLAINFHNEDWRFFYADLPDSETVVDLYLAENPYPDSIFYSLPFNGNIGKESFNGRIGYGLNFENRKEDILISFYPGESINTGRISGSTTAASLETDIVTDLKKINTSASSRGFLMDFTETGSSGKKLVFSPNYATPLVLKMPASQTDEPFSAFYQLQETLAPVEAGTTLGFWTGAGQCLDFTGIPAFEAFDFKPDREATGTDRLQNWEFAYAVDWPKADYKGTAYLKTVFFTPTAGIYSMKSLEPAGMMFITPNSNIAKTVELSGITGMLHNSRDSVNKAESLQDVFDLVETGHVCVTNSGTRTAFWWNPQKLYETAGPYTSIEQLEQGLTAGQSCIGYGS</sequence>
<name>A0A939C8Q2_9ARCH</name>
<comment type="similarity">
    <text evidence="1">Belongs to the serine-aspartate repeat-containing protein (SDr) family.</text>
</comment>
<evidence type="ECO:0000256" key="2">
    <source>
        <dbReference type="ARBA" id="ARBA00022525"/>
    </source>
</evidence>
<keyword evidence="6" id="KW-0121">Carboxypeptidase</keyword>
<dbReference type="GO" id="GO:0004180">
    <property type="term" value="F:carboxypeptidase activity"/>
    <property type="evidence" value="ECO:0007669"/>
    <property type="project" value="UniProtKB-KW"/>
</dbReference>
<dbReference type="PANTHER" id="PTHR36108">
    <property type="entry name" value="COLOSSIN-B-RELATED"/>
    <property type="match status" value="1"/>
</dbReference>
<evidence type="ECO:0000256" key="4">
    <source>
        <dbReference type="SAM" id="MobiDB-lite"/>
    </source>
</evidence>
<comment type="caution">
    <text evidence="6">The sequence shown here is derived from an EMBL/GenBank/DDBJ whole genome shotgun (WGS) entry which is preliminary data.</text>
</comment>
<keyword evidence="5" id="KW-1133">Transmembrane helix</keyword>
<keyword evidence="2" id="KW-0964">Secreted</keyword>
<evidence type="ECO:0000256" key="5">
    <source>
        <dbReference type="SAM" id="Phobius"/>
    </source>
</evidence>
<reference evidence="6" key="1">
    <citation type="submission" date="2021-01" db="EMBL/GenBank/DDBJ databases">
        <title>Active Sulfur Cycling in an Early Earth Analoge.</title>
        <authorList>
            <person name="Hahn C.R."/>
            <person name="Youssef N.H."/>
            <person name="Elshahed M."/>
        </authorList>
    </citation>
    <scope>NUCLEOTIDE SEQUENCE</scope>
    <source>
        <strain evidence="6">Zod_Metabat.1151</strain>
    </source>
</reference>
<evidence type="ECO:0000313" key="7">
    <source>
        <dbReference type="Proteomes" id="UP000809243"/>
    </source>
</evidence>
<accession>A0A939C8Q2</accession>
<evidence type="ECO:0000256" key="1">
    <source>
        <dbReference type="ARBA" id="ARBA00007257"/>
    </source>
</evidence>
<keyword evidence="5" id="KW-0812">Transmembrane</keyword>
<keyword evidence="5" id="KW-0472">Membrane</keyword>
<proteinExistence type="inferred from homology"/>
<evidence type="ECO:0000256" key="3">
    <source>
        <dbReference type="ARBA" id="ARBA00022729"/>
    </source>
</evidence>
<keyword evidence="6" id="KW-0378">Hydrolase</keyword>
<evidence type="ECO:0000313" key="6">
    <source>
        <dbReference type="EMBL" id="MBN2067187.1"/>
    </source>
</evidence>
<dbReference type="Gene3D" id="2.60.40.1120">
    <property type="entry name" value="Carboxypeptidase-like, regulatory domain"/>
    <property type="match status" value="1"/>
</dbReference>
<feature type="compositionally biased region" description="Polar residues" evidence="4">
    <location>
        <begin position="1609"/>
        <end position="1628"/>
    </location>
</feature>
<keyword evidence="3" id="KW-0732">Signal</keyword>
<dbReference type="PANTHER" id="PTHR36108:SF13">
    <property type="entry name" value="COLOSSIN-B-RELATED"/>
    <property type="match status" value="1"/>
</dbReference>
<feature type="region of interest" description="Disordered" evidence="4">
    <location>
        <begin position="1609"/>
        <end position="1630"/>
    </location>
</feature>
<dbReference type="Proteomes" id="UP000809243">
    <property type="component" value="Unassembled WGS sequence"/>
</dbReference>